<protein>
    <submittedName>
        <fullName evidence="2">Uncharacterized protein</fullName>
    </submittedName>
</protein>
<evidence type="ECO:0000313" key="2">
    <source>
        <dbReference type="EMBL" id="KPI94961.1"/>
    </source>
</evidence>
<accession>A0A194PNF2</accession>
<dbReference type="AlphaFoldDB" id="A0A194PNF2"/>
<proteinExistence type="predicted"/>
<organism evidence="2 3">
    <name type="scientific">Papilio xuthus</name>
    <name type="common">Asian swallowtail butterfly</name>
    <dbReference type="NCBI Taxonomy" id="66420"/>
    <lineage>
        <taxon>Eukaryota</taxon>
        <taxon>Metazoa</taxon>
        <taxon>Ecdysozoa</taxon>
        <taxon>Arthropoda</taxon>
        <taxon>Hexapoda</taxon>
        <taxon>Insecta</taxon>
        <taxon>Pterygota</taxon>
        <taxon>Neoptera</taxon>
        <taxon>Endopterygota</taxon>
        <taxon>Lepidoptera</taxon>
        <taxon>Glossata</taxon>
        <taxon>Ditrysia</taxon>
        <taxon>Papilionoidea</taxon>
        <taxon>Papilionidae</taxon>
        <taxon>Papilioninae</taxon>
        <taxon>Papilio</taxon>
    </lineage>
</organism>
<keyword evidence="3" id="KW-1185">Reference proteome</keyword>
<dbReference type="EMBL" id="KQ459597">
    <property type="protein sequence ID" value="KPI94961.1"/>
    <property type="molecule type" value="Genomic_DNA"/>
</dbReference>
<evidence type="ECO:0000313" key="3">
    <source>
        <dbReference type="Proteomes" id="UP000053268"/>
    </source>
</evidence>
<name>A0A194PNF2_PAPXU</name>
<reference evidence="2 3" key="1">
    <citation type="journal article" date="2015" name="Nat. Commun.">
        <title>Outbred genome sequencing and CRISPR/Cas9 gene editing in butterflies.</title>
        <authorList>
            <person name="Li X."/>
            <person name="Fan D."/>
            <person name="Zhang W."/>
            <person name="Liu G."/>
            <person name="Zhang L."/>
            <person name="Zhao L."/>
            <person name="Fang X."/>
            <person name="Chen L."/>
            <person name="Dong Y."/>
            <person name="Chen Y."/>
            <person name="Ding Y."/>
            <person name="Zhao R."/>
            <person name="Feng M."/>
            <person name="Zhu Y."/>
            <person name="Feng Y."/>
            <person name="Jiang X."/>
            <person name="Zhu D."/>
            <person name="Xiang H."/>
            <person name="Feng X."/>
            <person name="Li S."/>
            <person name="Wang J."/>
            <person name="Zhang G."/>
            <person name="Kronforst M.R."/>
            <person name="Wang W."/>
        </authorList>
    </citation>
    <scope>NUCLEOTIDE SEQUENCE [LARGE SCALE GENOMIC DNA]</scope>
    <source>
        <strain evidence="2">Ya'a_city_454_Px</strain>
        <tissue evidence="2">Whole body</tissue>
    </source>
</reference>
<evidence type="ECO:0000256" key="1">
    <source>
        <dbReference type="SAM" id="MobiDB-lite"/>
    </source>
</evidence>
<dbReference type="Proteomes" id="UP000053268">
    <property type="component" value="Unassembled WGS sequence"/>
</dbReference>
<gene>
    <name evidence="2" type="ORF">RR46_11965</name>
</gene>
<feature type="region of interest" description="Disordered" evidence="1">
    <location>
        <begin position="77"/>
        <end position="104"/>
    </location>
</feature>
<sequence length="132" mass="14435">MLLACLPWHVRPPPPSPPLPLTAPLSRGPAAAERAERAMNETRAARTIATYHVFECTRGVRHDVAIFYEDTGAAAPHADVDTRHSGQPMTCFRGKPKNGGEAYATPRPLAVLQPNIPKYATKLPFPLHSYTN</sequence>